<gene>
    <name evidence="1" type="ORF">RRG08_027369</name>
</gene>
<keyword evidence="2" id="KW-1185">Reference proteome</keyword>
<accession>A0AAE1D1I5</accession>
<evidence type="ECO:0000313" key="1">
    <source>
        <dbReference type="EMBL" id="KAK3750046.1"/>
    </source>
</evidence>
<protein>
    <submittedName>
        <fullName evidence="1">Uncharacterized protein</fullName>
    </submittedName>
</protein>
<proteinExistence type="predicted"/>
<reference evidence="1" key="1">
    <citation type="journal article" date="2023" name="G3 (Bethesda)">
        <title>A reference genome for the long-term kleptoplast-retaining sea slug Elysia crispata morphotype clarki.</title>
        <authorList>
            <person name="Eastman K.E."/>
            <person name="Pendleton A.L."/>
            <person name="Shaikh M.A."/>
            <person name="Suttiyut T."/>
            <person name="Ogas R."/>
            <person name="Tomko P."/>
            <person name="Gavelis G."/>
            <person name="Widhalm J.R."/>
            <person name="Wisecaver J.H."/>
        </authorList>
    </citation>
    <scope>NUCLEOTIDE SEQUENCE</scope>
    <source>
        <strain evidence="1">ECLA1</strain>
    </source>
</reference>
<dbReference type="AlphaFoldDB" id="A0AAE1D1I5"/>
<name>A0AAE1D1I5_9GAST</name>
<dbReference type="EMBL" id="JAWDGP010005911">
    <property type="protein sequence ID" value="KAK3750046.1"/>
    <property type="molecule type" value="Genomic_DNA"/>
</dbReference>
<organism evidence="1 2">
    <name type="scientific">Elysia crispata</name>
    <name type="common">lettuce slug</name>
    <dbReference type="NCBI Taxonomy" id="231223"/>
    <lineage>
        <taxon>Eukaryota</taxon>
        <taxon>Metazoa</taxon>
        <taxon>Spiralia</taxon>
        <taxon>Lophotrochozoa</taxon>
        <taxon>Mollusca</taxon>
        <taxon>Gastropoda</taxon>
        <taxon>Heterobranchia</taxon>
        <taxon>Euthyneura</taxon>
        <taxon>Panpulmonata</taxon>
        <taxon>Sacoglossa</taxon>
        <taxon>Placobranchoidea</taxon>
        <taxon>Plakobranchidae</taxon>
        <taxon>Elysia</taxon>
    </lineage>
</organism>
<sequence>METDEENEEELGDPSTIYAALAPDRSSLCLLSQNLQEVFSDNLTPYAVGNRMQLSHYCDITVRHSLYKGQTVADVWL</sequence>
<dbReference type="Proteomes" id="UP001283361">
    <property type="component" value="Unassembled WGS sequence"/>
</dbReference>
<comment type="caution">
    <text evidence="1">The sequence shown here is derived from an EMBL/GenBank/DDBJ whole genome shotgun (WGS) entry which is preliminary data.</text>
</comment>
<evidence type="ECO:0000313" key="2">
    <source>
        <dbReference type="Proteomes" id="UP001283361"/>
    </source>
</evidence>